<evidence type="ECO:0000256" key="1">
    <source>
        <dbReference type="SAM" id="MobiDB-lite"/>
    </source>
</evidence>
<gene>
    <name evidence="2" type="ORF">TSOC_004613</name>
</gene>
<dbReference type="EMBL" id="PGGS01000115">
    <property type="protein sequence ID" value="PNH08803.1"/>
    <property type="molecule type" value="Genomic_DNA"/>
</dbReference>
<feature type="non-terminal residue" evidence="2">
    <location>
        <position position="157"/>
    </location>
</feature>
<accession>A0A2J8A8L7</accession>
<feature type="compositionally biased region" description="Basic and acidic residues" evidence="1">
    <location>
        <begin position="51"/>
        <end position="64"/>
    </location>
</feature>
<proteinExistence type="predicted"/>
<feature type="region of interest" description="Disordered" evidence="1">
    <location>
        <begin position="24"/>
        <end position="157"/>
    </location>
</feature>
<comment type="caution">
    <text evidence="2">The sequence shown here is derived from an EMBL/GenBank/DDBJ whole genome shotgun (WGS) entry which is preliminary data.</text>
</comment>
<evidence type="ECO:0000313" key="3">
    <source>
        <dbReference type="Proteomes" id="UP000236333"/>
    </source>
</evidence>
<sequence length="157" mass="16199">MLSQKVACGGRPPAVCHRQLVRSGARPLAAGASPDVRTRAYPEYDGGGRSNRGERSRQEGDRRQRTQQRTQDDDWDGAGSRPAGDEAASSEEITIPGMTPELTPEVASTSGAAPPRGGQAYGRGPYNPAGPQQERGPGRGRGYGREGGGRGGGGGGG</sequence>
<keyword evidence="3" id="KW-1185">Reference proteome</keyword>
<dbReference type="Proteomes" id="UP000236333">
    <property type="component" value="Unassembled WGS sequence"/>
</dbReference>
<organism evidence="2 3">
    <name type="scientific">Tetrabaena socialis</name>
    <dbReference type="NCBI Taxonomy" id="47790"/>
    <lineage>
        <taxon>Eukaryota</taxon>
        <taxon>Viridiplantae</taxon>
        <taxon>Chlorophyta</taxon>
        <taxon>core chlorophytes</taxon>
        <taxon>Chlorophyceae</taxon>
        <taxon>CS clade</taxon>
        <taxon>Chlamydomonadales</taxon>
        <taxon>Tetrabaenaceae</taxon>
        <taxon>Tetrabaena</taxon>
    </lineage>
</organism>
<protein>
    <submittedName>
        <fullName evidence="2">Uncharacterized protein</fullName>
    </submittedName>
</protein>
<dbReference type="AlphaFoldDB" id="A0A2J8A8L7"/>
<evidence type="ECO:0000313" key="2">
    <source>
        <dbReference type="EMBL" id="PNH08803.1"/>
    </source>
</evidence>
<name>A0A2J8A8L7_9CHLO</name>
<reference evidence="2 3" key="1">
    <citation type="journal article" date="2017" name="Mol. Biol. Evol.">
        <title>The 4-celled Tetrabaena socialis nuclear genome reveals the essential components for genetic control of cell number at the origin of multicellularity in the volvocine lineage.</title>
        <authorList>
            <person name="Featherston J."/>
            <person name="Arakaki Y."/>
            <person name="Hanschen E.R."/>
            <person name="Ferris P.J."/>
            <person name="Michod R.E."/>
            <person name="Olson B.J.S.C."/>
            <person name="Nozaki H."/>
            <person name="Durand P.M."/>
        </authorList>
    </citation>
    <scope>NUCLEOTIDE SEQUENCE [LARGE SCALE GENOMIC DNA]</scope>
    <source>
        <strain evidence="2 3">NIES-571</strain>
    </source>
</reference>